<protein>
    <submittedName>
        <fullName evidence="1">Uncharacterized protein</fullName>
    </submittedName>
</protein>
<evidence type="ECO:0000313" key="2">
    <source>
        <dbReference type="Proteomes" id="UP000037122"/>
    </source>
</evidence>
<organism evidence="1 2">
    <name type="scientific">Candidozyma auris</name>
    <name type="common">Yeast</name>
    <name type="synonym">Candida auris</name>
    <dbReference type="NCBI Taxonomy" id="498019"/>
    <lineage>
        <taxon>Eukaryota</taxon>
        <taxon>Fungi</taxon>
        <taxon>Dikarya</taxon>
        <taxon>Ascomycota</taxon>
        <taxon>Saccharomycotina</taxon>
        <taxon>Pichiomycetes</taxon>
        <taxon>Metschnikowiaceae</taxon>
        <taxon>Candidozyma</taxon>
    </lineage>
</organism>
<dbReference type="EMBL" id="LGST01000027">
    <property type="protein sequence ID" value="KND98958.1"/>
    <property type="molecule type" value="Genomic_DNA"/>
</dbReference>
<reference evidence="2" key="1">
    <citation type="journal article" date="2015" name="BMC Genomics">
        <title>Draft genome of a commonly misdiagnosed multidrug resistant pathogen Candida auris.</title>
        <authorList>
            <person name="Chatterjee S."/>
            <person name="Alampalli S.V."/>
            <person name="Nageshan R.K."/>
            <person name="Chettiar S.T."/>
            <person name="Joshi S."/>
            <person name="Tatu U.S."/>
        </authorList>
    </citation>
    <scope>NUCLEOTIDE SEQUENCE [LARGE SCALE GENOMIC DNA]</scope>
    <source>
        <strain evidence="2">6684</strain>
    </source>
</reference>
<evidence type="ECO:0000313" key="1">
    <source>
        <dbReference type="EMBL" id="KND98958.1"/>
    </source>
</evidence>
<dbReference type="VEuPathDB" id="FungiDB:QG37_04018"/>
<proteinExistence type="predicted"/>
<sequence>MLRITEVEVELASNISIRVLHPEALLYSIGFEPAPENACVFFSILRMKQLPSMGSMNLNKRAYQDRDFEASFIKFGNNFA</sequence>
<dbReference type="Proteomes" id="UP000037122">
    <property type="component" value="Unassembled WGS sequence"/>
</dbReference>
<dbReference type="AlphaFoldDB" id="A0A0L0NY95"/>
<accession>A0A0L0NY95</accession>
<comment type="caution">
    <text evidence="1">The sequence shown here is derived from an EMBL/GenBank/DDBJ whole genome shotgun (WGS) entry which is preliminary data.</text>
</comment>
<gene>
    <name evidence="1" type="ORF">QG37_04018</name>
</gene>
<name>A0A0L0NY95_CANAR</name>